<dbReference type="AlphaFoldDB" id="A0A2Z6MNB2"/>
<reference evidence="2" key="1">
    <citation type="journal article" date="2017" name="Front. Plant Sci.">
        <title>Climate Clever Clovers: New Paradigm to Reduce the Environmental Footprint of Ruminants by Breeding Low Methanogenic Forages Utilizing Haplotype Variation.</title>
        <authorList>
            <person name="Kaur P."/>
            <person name="Appels R."/>
            <person name="Bayer P.E."/>
            <person name="Keeble-Gagnere G."/>
            <person name="Wang J."/>
            <person name="Hirakawa H."/>
            <person name="Shirasawa K."/>
            <person name="Vercoe P."/>
            <person name="Stefanova K."/>
            <person name="Durmic Z."/>
            <person name="Nichols P."/>
            <person name="Revell C."/>
            <person name="Isobe S.N."/>
            <person name="Edwards D."/>
            <person name="Erskine W."/>
        </authorList>
    </citation>
    <scope>NUCLEOTIDE SEQUENCE [LARGE SCALE GENOMIC DNA]</scope>
    <source>
        <strain evidence="2">cv. Daliak</strain>
    </source>
</reference>
<sequence>MDVKSVPEPYIMKRWTKSPRSGELPMVGVSHVVEDIDLSPKQRYQKTCPRLIRIVNETCRSSETFTFITKGC</sequence>
<dbReference type="OrthoDB" id="1436478at2759"/>
<protein>
    <recommendedName>
        <fullName evidence="3">Protein FAR1-RELATED SEQUENCE</fullName>
    </recommendedName>
</protein>
<proteinExistence type="predicted"/>
<accession>A0A2Z6MNB2</accession>
<evidence type="ECO:0000313" key="1">
    <source>
        <dbReference type="EMBL" id="GAU26732.1"/>
    </source>
</evidence>
<organism evidence="1 2">
    <name type="scientific">Trifolium subterraneum</name>
    <name type="common">Subterranean clover</name>
    <dbReference type="NCBI Taxonomy" id="3900"/>
    <lineage>
        <taxon>Eukaryota</taxon>
        <taxon>Viridiplantae</taxon>
        <taxon>Streptophyta</taxon>
        <taxon>Embryophyta</taxon>
        <taxon>Tracheophyta</taxon>
        <taxon>Spermatophyta</taxon>
        <taxon>Magnoliopsida</taxon>
        <taxon>eudicotyledons</taxon>
        <taxon>Gunneridae</taxon>
        <taxon>Pentapetalae</taxon>
        <taxon>rosids</taxon>
        <taxon>fabids</taxon>
        <taxon>Fabales</taxon>
        <taxon>Fabaceae</taxon>
        <taxon>Papilionoideae</taxon>
        <taxon>50 kb inversion clade</taxon>
        <taxon>NPAAA clade</taxon>
        <taxon>Hologalegina</taxon>
        <taxon>IRL clade</taxon>
        <taxon>Trifolieae</taxon>
        <taxon>Trifolium</taxon>
    </lineage>
</organism>
<gene>
    <name evidence="1" type="ORF">TSUD_317300</name>
</gene>
<dbReference type="EMBL" id="DF973341">
    <property type="protein sequence ID" value="GAU26732.1"/>
    <property type="molecule type" value="Genomic_DNA"/>
</dbReference>
<evidence type="ECO:0008006" key="3">
    <source>
        <dbReference type="Google" id="ProtNLM"/>
    </source>
</evidence>
<name>A0A2Z6MNB2_TRISU</name>
<evidence type="ECO:0000313" key="2">
    <source>
        <dbReference type="Proteomes" id="UP000242715"/>
    </source>
</evidence>
<dbReference type="Proteomes" id="UP000242715">
    <property type="component" value="Unassembled WGS sequence"/>
</dbReference>
<keyword evidence="2" id="KW-1185">Reference proteome</keyword>